<dbReference type="Pfam" id="PF00107">
    <property type="entry name" value="ADH_zinc_N"/>
    <property type="match status" value="1"/>
</dbReference>
<dbReference type="AlphaFoldDB" id="A0A1Q8RZN2"/>
<dbReference type="CDD" id="cd08276">
    <property type="entry name" value="MDR7"/>
    <property type="match status" value="1"/>
</dbReference>
<dbReference type="GO" id="GO:0016491">
    <property type="term" value="F:oxidoreductase activity"/>
    <property type="evidence" value="ECO:0007669"/>
    <property type="project" value="InterPro"/>
</dbReference>
<dbReference type="InterPro" id="IPR020843">
    <property type="entry name" value="ER"/>
</dbReference>
<accession>A0A1Q8RZN2</accession>
<evidence type="ECO:0000313" key="3">
    <source>
        <dbReference type="Proteomes" id="UP000186583"/>
    </source>
</evidence>
<evidence type="ECO:0000313" key="2">
    <source>
        <dbReference type="EMBL" id="OLN93207.1"/>
    </source>
</evidence>
<dbReference type="EMBL" id="MPGH01000055">
    <property type="protein sequence ID" value="OLN93207.1"/>
    <property type="molecule type" value="Genomic_DNA"/>
</dbReference>
<name>A0A1Q8RZN2_9PEZI</name>
<proteinExistence type="predicted"/>
<dbReference type="OrthoDB" id="3509362at2759"/>
<dbReference type="SUPFAM" id="SSF50129">
    <property type="entry name" value="GroES-like"/>
    <property type="match status" value="1"/>
</dbReference>
<comment type="caution">
    <text evidence="2">The sequence shown here is derived from an EMBL/GenBank/DDBJ whole genome shotgun (WGS) entry which is preliminary data.</text>
</comment>
<dbReference type="Proteomes" id="UP000186583">
    <property type="component" value="Unassembled WGS sequence"/>
</dbReference>
<feature type="domain" description="Enoyl reductase (ER)" evidence="1">
    <location>
        <begin position="17"/>
        <end position="345"/>
    </location>
</feature>
<dbReference type="InterPro" id="IPR011032">
    <property type="entry name" value="GroES-like_sf"/>
</dbReference>
<dbReference type="Gene3D" id="3.90.180.10">
    <property type="entry name" value="Medium-chain alcohol dehydrogenases, catalytic domain"/>
    <property type="match status" value="1"/>
</dbReference>
<gene>
    <name evidence="2" type="ORF">CCHL11_07564</name>
</gene>
<dbReference type="InterPro" id="IPR013149">
    <property type="entry name" value="ADH-like_C"/>
</dbReference>
<dbReference type="InterPro" id="IPR036291">
    <property type="entry name" value="NAD(P)-bd_dom_sf"/>
</dbReference>
<reference evidence="2 3" key="1">
    <citation type="submission" date="2016-11" db="EMBL/GenBank/DDBJ databases">
        <title>Draft Genome Assembly of Colletotrichum chlorophyti a pathogen of herbaceous plants.</title>
        <authorList>
            <person name="Gan P."/>
            <person name="Narusaka M."/>
            <person name="Tsushima A."/>
            <person name="Narusaka Y."/>
            <person name="Takano Y."/>
            <person name="Shirasu K."/>
        </authorList>
    </citation>
    <scope>NUCLEOTIDE SEQUENCE [LARGE SCALE GENOMIC DNA]</scope>
    <source>
        <strain evidence="2 3">NTL11</strain>
    </source>
</reference>
<dbReference type="Pfam" id="PF08240">
    <property type="entry name" value="ADH_N"/>
    <property type="match status" value="1"/>
</dbReference>
<dbReference type="InterPro" id="IPR052711">
    <property type="entry name" value="Zinc_ADH-like"/>
</dbReference>
<organism evidence="2 3">
    <name type="scientific">Colletotrichum chlorophyti</name>
    <dbReference type="NCBI Taxonomy" id="708187"/>
    <lineage>
        <taxon>Eukaryota</taxon>
        <taxon>Fungi</taxon>
        <taxon>Dikarya</taxon>
        <taxon>Ascomycota</taxon>
        <taxon>Pezizomycotina</taxon>
        <taxon>Sordariomycetes</taxon>
        <taxon>Hypocreomycetidae</taxon>
        <taxon>Glomerellales</taxon>
        <taxon>Glomerellaceae</taxon>
        <taxon>Colletotrichum</taxon>
    </lineage>
</organism>
<dbReference type="SUPFAM" id="SSF51735">
    <property type="entry name" value="NAD(P)-binding Rossmann-fold domains"/>
    <property type="match status" value="1"/>
</dbReference>
<dbReference type="PANTHER" id="PTHR45033">
    <property type="match status" value="1"/>
</dbReference>
<dbReference type="PANTHER" id="PTHR45033:SF1">
    <property type="entry name" value="OXIDOREDUCTASE (EUROFUNG)"/>
    <property type="match status" value="1"/>
</dbReference>
<sequence>MSLPKTFKAYRRSAGPGPLSVVESTESLRSDLGPHEVLIKTHAVSLNFRDFMQLGGDYPFNRMDEGILASDAAGEVIATGSSVKDFKIGDHVSPSFFTNRFTDEDLEPPSALGGDVHGVLSQYGIFEERALVHLPPHLSWEEGATIACAGVTAWNAIGQMKGLSEKSTVLLEGTGGVSSFALHVLVAAGVKVIITSSSDKKIASIKKLSPLIEGINYKTHEDIAAEVKRITNGRGVDLVVNNTGVSSVSSNIDAIAEKGSVSLVGFLGGFGESLKEGALLNLMSKQGTIRGVAVGSTSDFRKLSSFLDEKKVNLKGLIDRVFAFEDAPSAVEYLGTGQHVGKIVIKVY</sequence>
<dbReference type="InterPro" id="IPR013154">
    <property type="entry name" value="ADH-like_N"/>
</dbReference>
<evidence type="ECO:0000259" key="1">
    <source>
        <dbReference type="SMART" id="SM00829"/>
    </source>
</evidence>
<dbReference type="Gene3D" id="3.40.50.720">
    <property type="entry name" value="NAD(P)-binding Rossmann-like Domain"/>
    <property type="match status" value="1"/>
</dbReference>
<protein>
    <submittedName>
        <fullName evidence="2">Zinc-type alcohol dehydrogenase C1773.06c-like protein 3</fullName>
    </submittedName>
</protein>
<dbReference type="SMART" id="SM00829">
    <property type="entry name" value="PKS_ER"/>
    <property type="match status" value="1"/>
</dbReference>
<keyword evidence="3" id="KW-1185">Reference proteome</keyword>
<dbReference type="STRING" id="708187.A0A1Q8RZN2"/>